<evidence type="ECO:0000313" key="2">
    <source>
        <dbReference type="EMBL" id="MFK7159752.1"/>
    </source>
</evidence>
<comment type="caution">
    <text evidence="2">The sequence shown here is derived from an EMBL/GenBank/DDBJ whole genome shotgun (WGS) entry which is preliminary data.</text>
</comment>
<name>A0ABW8PU13_9GAMM</name>
<dbReference type="Proteomes" id="UP001621714">
    <property type="component" value="Unassembled WGS sequence"/>
</dbReference>
<gene>
    <name evidence="2" type="ORF">V6U78_01695</name>
</gene>
<protein>
    <recommendedName>
        <fullName evidence="1">CRISPR-associated endonuclease Cas9 alpha-helical lobe domain-containing protein</fullName>
    </recommendedName>
</protein>
<dbReference type="Pfam" id="PF21069">
    <property type="entry name" value="Csx12"/>
    <property type="match status" value="1"/>
</dbReference>
<reference evidence="2 3" key="1">
    <citation type="submission" date="2024-02" db="EMBL/GenBank/DDBJ databases">
        <title>Marinospirillum sp. MEB 164 isolated from Lonar lake sediment.</title>
        <authorList>
            <person name="Joshi A."/>
            <person name="Thite S."/>
        </authorList>
    </citation>
    <scope>NUCLEOTIDE SEQUENCE [LARGE SCALE GENOMIC DNA]</scope>
    <source>
        <strain evidence="2 3">MEB164</strain>
    </source>
</reference>
<evidence type="ECO:0000259" key="1">
    <source>
        <dbReference type="Pfam" id="PF21069"/>
    </source>
</evidence>
<sequence>MGASKTGVFTAIYAANTDLAAFSKNTSKTAFVADIDKNGYTLLQTGRTANRHTIRGRTRNKQAKKLFTLILDVVYRFPVEKHREAISHLMNRRGFTYLESQIDNDKLDSLEPEIRDELIQELKAKGQTSVAELFESQALSDALNELVCHHAADLELTRTNLSAWVSRDKKRQSQTKPLQDALSFYIKDLTAGAKFRAKYFKAVKQDLRLMQRHPVKACRKLFFALGDYGKRHQVNMPSIFYQLLCHVNNFDLKLLNRIHKEINGKSGVNQAEEIISRHFGQWICKHWSLSKANGEARLIEIKKLQQAWKAFEQQAPGKVFDFLIQTPPEQTIPPYESHTNRRPPRCQTLKLNPDELDQSYPEWKTWLEQLTALEEVKAPQSAYRHQLSQVMSSKGNALVGQQELAARQLQLLLDTSKARDPFQLNEIWSKLKKRKELQRKKKDTASIDSQLKEVLQATRLPTQLHPDLQNEASPGDFWHLVNRYYQIRRRARAGRYFLHYDRQQPESQRWQHHGKLLMMCQHRPRQLSHQALMDVAVLLGVGHQQLPATDIDQLQDFFRNIRGLKRACELAYRAQKSHGADLKMLLHADSELIKLNAKVPGLITQLAAAMKLSIENTQTFCERNRSFYVLAQLYPLVWGDRSGFGKTCPVCAQDNAARMSDTNNQPQASRLTTLSMRLIDGALKRLLTHQAHHIANRVWPSIEEQAKGASKVTLPLILEQNRFDFTENLPALKGQPAPKKTAKTIDLKGKKNERIQLASQGICPYTAEVLTEHSGDIDHIIPRSSGYGVLNDEANLIYASVNGNRKIKQDRLFTLADLSPAYLKQQFGTADPQAITQQIEKTLWSDDKTAFRFGSYRQFIALDEPSKTAFRHALFLNQDHPLRAKVIDALGHRHKAKVNGTQRYMAQLLADVLTAKAKGTELEGKLEFDYFEVSSNGLDEDSTVALRKLIRTSNVKPELDLKAFDKKAGQSQDDYSHVIDATMAFMIALERHQDEGALKMLLPEGQTVWGEVDDDGLVTAKVYEQIAVEPEKLAPPVKVVPRSSLENVQALQKGAKPHQAISRPVFRKNAIGLDFFDLCLLEGQLYKGFMQPDKDRAVFRKAKEKPADKKTDMIQFAHQAGYYRLQQHGDQSIYHPNKYRLTELLFTTLNAAKDRASFSTDTQEAKLALWLFGRAGGAGQLFFYTNSAPLLEAPAIVEKQSDSPYYHQWKQHYDQWLEIAPDTKVKNGAWDISADRMAQWHQHCRAFLSIEANERSHRAVKDYAMKVETQGSGAMALVRRFSDSGEPLYQLHSFHNGTLGSDEIPVFALNSPNVALMKKERITQGYPQELKEKKVFKPQVIPANQFFKAEPSAELGLELDRLEVFATKATQVEVRNLPAAWFAEHLVQAGAAEDAKPWQKLKALAISTDPTSEVSINRKLLTSLLSLACSDKSAGIAIDGEQLVLRLPYKSASLTKLLKE</sequence>
<dbReference type="Gene3D" id="1.10.30.50">
    <property type="match status" value="1"/>
</dbReference>
<proteinExistence type="predicted"/>
<dbReference type="InterPro" id="IPR049465">
    <property type="entry name" value="Cas9_lobe"/>
</dbReference>
<evidence type="ECO:0000313" key="3">
    <source>
        <dbReference type="Proteomes" id="UP001621714"/>
    </source>
</evidence>
<keyword evidence="3" id="KW-1185">Reference proteome</keyword>
<feature type="domain" description="CRISPR-associated endonuclease Cas9 alpha-helical lobe" evidence="1">
    <location>
        <begin position="44"/>
        <end position="660"/>
    </location>
</feature>
<dbReference type="EMBL" id="JBANFI010000001">
    <property type="protein sequence ID" value="MFK7159752.1"/>
    <property type="molecule type" value="Genomic_DNA"/>
</dbReference>
<organism evidence="2 3">
    <name type="scientific">Marinospirillum alkalitolerans</name>
    <dbReference type="NCBI Taxonomy" id="3123374"/>
    <lineage>
        <taxon>Bacteria</taxon>
        <taxon>Pseudomonadati</taxon>
        <taxon>Pseudomonadota</taxon>
        <taxon>Gammaproteobacteria</taxon>
        <taxon>Oceanospirillales</taxon>
        <taxon>Oceanospirillaceae</taxon>
        <taxon>Marinospirillum</taxon>
    </lineage>
</organism>
<dbReference type="RefSeq" id="WP_405336547.1">
    <property type="nucleotide sequence ID" value="NZ_JBANFI010000001.1"/>
</dbReference>
<accession>A0ABW8PU13</accession>